<name>A0A1E4TXL4_PACTA</name>
<protein>
    <submittedName>
        <fullName evidence="1">Uncharacterized protein</fullName>
    </submittedName>
</protein>
<reference evidence="2" key="1">
    <citation type="submission" date="2016-05" db="EMBL/GenBank/DDBJ databases">
        <title>Comparative genomics of biotechnologically important yeasts.</title>
        <authorList>
            <consortium name="DOE Joint Genome Institute"/>
            <person name="Riley R."/>
            <person name="Haridas S."/>
            <person name="Wolfe K.H."/>
            <person name="Lopes M.R."/>
            <person name="Hittinger C.T."/>
            <person name="Goker M."/>
            <person name="Salamov A."/>
            <person name="Wisecaver J."/>
            <person name="Long T.M."/>
            <person name="Aerts A.L."/>
            <person name="Barry K."/>
            <person name="Choi C."/>
            <person name="Clum A."/>
            <person name="Coughlan A.Y."/>
            <person name="Deshpande S."/>
            <person name="Douglass A.P."/>
            <person name="Hanson S.J."/>
            <person name="Klenk H.-P."/>
            <person name="Labutti K."/>
            <person name="Lapidus A."/>
            <person name="Lindquist E."/>
            <person name="Lipzen A."/>
            <person name="Meier-Kolthoff J.P."/>
            <person name="Ohm R.A."/>
            <person name="Otillar R.P."/>
            <person name="Pangilinan J."/>
            <person name="Peng Y."/>
            <person name="Rokas A."/>
            <person name="Rosa C.A."/>
            <person name="Scheuner C."/>
            <person name="Sibirny A.A."/>
            <person name="Slot J.C."/>
            <person name="Stielow J.B."/>
            <person name="Sun H."/>
            <person name="Kurtzman C.P."/>
            <person name="Blackwell M."/>
            <person name="Grigoriev I.V."/>
            <person name="Jeffries T.W."/>
        </authorList>
    </citation>
    <scope>NUCLEOTIDE SEQUENCE [LARGE SCALE GENOMIC DNA]</scope>
    <source>
        <strain evidence="2">NRRL Y-2460</strain>
    </source>
</reference>
<evidence type="ECO:0000313" key="2">
    <source>
        <dbReference type="Proteomes" id="UP000094236"/>
    </source>
</evidence>
<keyword evidence="2" id="KW-1185">Reference proteome</keyword>
<dbReference type="EMBL" id="KV454013">
    <property type="protein sequence ID" value="ODV96495.1"/>
    <property type="molecule type" value="Genomic_DNA"/>
</dbReference>
<evidence type="ECO:0000313" key="1">
    <source>
        <dbReference type="EMBL" id="ODV96495.1"/>
    </source>
</evidence>
<sequence length="221" mass="24979">MSTSNPEFVVELESITSYFDKIQFKSKYLKLYEIPEFYACSEEFTEQISEETVADIEEMAKSKNSCFKFININGKVDGELYLDNFEEIDITSNVSQLNSSIGNNDEFTILHTSDIEDTLLATCNRDKNHSRPMTNNHCIKSLDVAISSEFSEIEEESDLKSVSIFTDDLHSTRDNSLGGPNTTVASFSDQNKLPSFHDSSCKQSLYHVAFQSSEGMFSEIN</sequence>
<dbReference type="AlphaFoldDB" id="A0A1E4TXL4"/>
<accession>A0A1E4TXL4</accession>
<proteinExistence type="predicted"/>
<organism evidence="1 2">
    <name type="scientific">Pachysolen tannophilus NRRL Y-2460</name>
    <dbReference type="NCBI Taxonomy" id="669874"/>
    <lineage>
        <taxon>Eukaryota</taxon>
        <taxon>Fungi</taxon>
        <taxon>Dikarya</taxon>
        <taxon>Ascomycota</taxon>
        <taxon>Saccharomycotina</taxon>
        <taxon>Pichiomycetes</taxon>
        <taxon>Pachysolenaceae</taxon>
        <taxon>Pachysolen</taxon>
    </lineage>
</organism>
<dbReference type="Proteomes" id="UP000094236">
    <property type="component" value="Unassembled WGS sequence"/>
</dbReference>
<gene>
    <name evidence="1" type="ORF">PACTADRAFT_33661</name>
</gene>